<protein>
    <recommendedName>
        <fullName evidence="6 8">50S ribosomal protein L3</fullName>
    </recommendedName>
</protein>
<comment type="caution">
    <text evidence="9">The sequence shown here is derived from an EMBL/GenBank/DDBJ whole genome shotgun (WGS) entry which is preliminary data.</text>
</comment>
<comment type="subunit">
    <text evidence="8">Part of the 50S ribosomal subunit. Forms a cluster with proteins L14 and L19.</text>
</comment>
<dbReference type="NCBIfam" id="TIGR03625">
    <property type="entry name" value="L3_bact"/>
    <property type="match status" value="1"/>
</dbReference>
<dbReference type="GO" id="GO:0006412">
    <property type="term" value="P:translation"/>
    <property type="evidence" value="ECO:0007669"/>
    <property type="project" value="UniProtKB-UniRule"/>
</dbReference>
<dbReference type="EMBL" id="MHOT01000026">
    <property type="protein sequence ID" value="OGZ67970.1"/>
    <property type="molecule type" value="Genomic_DNA"/>
</dbReference>
<name>A0A1G2I0L0_9BACT</name>
<dbReference type="Pfam" id="PF00297">
    <property type="entry name" value="Ribosomal_L3"/>
    <property type="match status" value="1"/>
</dbReference>
<evidence type="ECO:0000256" key="3">
    <source>
        <dbReference type="ARBA" id="ARBA00022884"/>
    </source>
</evidence>
<evidence type="ECO:0000313" key="10">
    <source>
        <dbReference type="Proteomes" id="UP000178820"/>
    </source>
</evidence>
<evidence type="ECO:0000313" key="9">
    <source>
        <dbReference type="EMBL" id="OGZ67970.1"/>
    </source>
</evidence>
<gene>
    <name evidence="9" type="ORF">A3D44_01475</name>
</gene>
<accession>A0A1G2I0L0</accession>
<dbReference type="InterPro" id="IPR019927">
    <property type="entry name" value="Ribosomal_uL3_bac/org-type"/>
</dbReference>
<evidence type="ECO:0000256" key="6">
    <source>
        <dbReference type="NCBIfam" id="TIGR03625"/>
    </source>
</evidence>
<evidence type="ECO:0000256" key="5">
    <source>
        <dbReference type="ARBA" id="ARBA00023274"/>
    </source>
</evidence>
<evidence type="ECO:0000256" key="2">
    <source>
        <dbReference type="ARBA" id="ARBA00022730"/>
    </source>
</evidence>
<dbReference type="GO" id="GO:0019843">
    <property type="term" value="F:rRNA binding"/>
    <property type="evidence" value="ECO:0007669"/>
    <property type="project" value="UniProtKB-KW"/>
</dbReference>
<reference evidence="9 10" key="1">
    <citation type="journal article" date="2016" name="Nat. Commun.">
        <title>Thousands of microbial genomes shed light on interconnected biogeochemical processes in an aquifer system.</title>
        <authorList>
            <person name="Anantharaman K."/>
            <person name="Brown C.T."/>
            <person name="Hug L.A."/>
            <person name="Sharon I."/>
            <person name="Castelle C.J."/>
            <person name="Probst A.J."/>
            <person name="Thomas B.C."/>
            <person name="Singh A."/>
            <person name="Wilkins M.J."/>
            <person name="Karaoz U."/>
            <person name="Brodie E.L."/>
            <person name="Williams K.H."/>
            <person name="Hubbard S.S."/>
            <person name="Banfield J.F."/>
        </authorList>
    </citation>
    <scope>NUCLEOTIDE SEQUENCE [LARGE SCALE GENOMIC DNA]</scope>
</reference>
<dbReference type="STRING" id="1802207.A3D44_01475"/>
<evidence type="ECO:0000256" key="7">
    <source>
        <dbReference type="RuleBase" id="RU003905"/>
    </source>
</evidence>
<dbReference type="PANTHER" id="PTHR11229">
    <property type="entry name" value="50S RIBOSOMAL PROTEIN L3"/>
    <property type="match status" value="1"/>
</dbReference>
<keyword evidence="3 8" id="KW-0694">RNA-binding</keyword>
<dbReference type="Gene3D" id="2.40.30.10">
    <property type="entry name" value="Translation factors"/>
    <property type="match status" value="2"/>
</dbReference>
<dbReference type="AlphaFoldDB" id="A0A1G2I0L0"/>
<keyword evidence="4 7" id="KW-0689">Ribosomal protein</keyword>
<dbReference type="PROSITE" id="PS00474">
    <property type="entry name" value="RIBOSOMAL_L3"/>
    <property type="match status" value="1"/>
</dbReference>
<keyword evidence="5 7" id="KW-0687">Ribonucleoprotein</keyword>
<evidence type="ECO:0000256" key="8">
    <source>
        <dbReference type="RuleBase" id="RU003906"/>
    </source>
</evidence>
<dbReference type="PANTHER" id="PTHR11229:SF16">
    <property type="entry name" value="LARGE RIBOSOMAL SUBUNIT PROTEIN UL3C"/>
    <property type="match status" value="1"/>
</dbReference>
<organism evidence="9 10">
    <name type="scientific">Candidatus Staskawiczbacteria bacterium RIFCSPHIGHO2_02_FULL_42_22</name>
    <dbReference type="NCBI Taxonomy" id="1802207"/>
    <lineage>
        <taxon>Bacteria</taxon>
        <taxon>Candidatus Staskawicziibacteriota</taxon>
    </lineage>
</organism>
<comment type="similarity">
    <text evidence="1 7">Belongs to the universal ribosomal protein uL3 family.</text>
</comment>
<dbReference type="GO" id="GO:0003735">
    <property type="term" value="F:structural constituent of ribosome"/>
    <property type="evidence" value="ECO:0007669"/>
    <property type="project" value="UniProtKB-UniRule"/>
</dbReference>
<keyword evidence="2 8" id="KW-0699">rRNA-binding</keyword>
<evidence type="ECO:0000256" key="4">
    <source>
        <dbReference type="ARBA" id="ARBA00022980"/>
    </source>
</evidence>
<sequence>MKFILGKKIGMTQMFDAKGNITPVTLVEAGPCTVLQKISKDKEGYDALQLGFVKIEKKSKIKKTMKGKEYRYLREYPITNSQFLKNVGDEVSVGEFTEGDTVNVSGISKGKGFQGGVKRHGFHGRNATHGAKHESRTIGSIGQRFPQHVIKGRKMPGRMGFERITVKNLKIASIDAQNNVLALKGAIPGHRGTLLEIRG</sequence>
<dbReference type="GO" id="GO:0022625">
    <property type="term" value="C:cytosolic large ribosomal subunit"/>
    <property type="evidence" value="ECO:0007669"/>
    <property type="project" value="TreeGrafter"/>
</dbReference>
<dbReference type="InterPro" id="IPR000597">
    <property type="entry name" value="Ribosomal_uL3"/>
</dbReference>
<dbReference type="Proteomes" id="UP000178820">
    <property type="component" value="Unassembled WGS sequence"/>
</dbReference>
<dbReference type="SUPFAM" id="SSF50447">
    <property type="entry name" value="Translation proteins"/>
    <property type="match status" value="1"/>
</dbReference>
<dbReference type="InterPro" id="IPR019926">
    <property type="entry name" value="Ribosomal_uL3_CS"/>
</dbReference>
<proteinExistence type="inferred from homology"/>
<dbReference type="InterPro" id="IPR009000">
    <property type="entry name" value="Transl_B-barrel_sf"/>
</dbReference>
<comment type="function">
    <text evidence="8">One of the primary rRNA binding proteins, it binds directly near the 3'-end of the 23S rRNA, where it nucleates assembly of the 50S subunit.</text>
</comment>
<evidence type="ECO:0000256" key="1">
    <source>
        <dbReference type="ARBA" id="ARBA00006540"/>
    </source>
</evidence>
<dbReference type="FunFam" id="2.40.30.10:FF:000004">
    <property type="entry name" value="50S ribosomal protein L3"/>
    <property type="match status" value="1"/>
</dbReference>